<evidence type="ECO:0000256" key="7">
    <source>
        <dbReference type="ARBA" id="ARBA00023098"/>
    </source>
</evidence>
<keyword evidence="4" id="KW-0442">Lipid degradation</keyword>
<evidence type="ECO:0000259" key="9">
    <source>
        <dbReference type="Pfam" id="PF00725"/>
    </source>
</evidence>
<dbReference type="Pfam" id="PF02737">
    <property type="entry name" value="3HCDH_N"/>
    <property type="match status" value="1"/>
</dbReference>
<dbReference type="InterPro" id="IPR006108">
    <property type="entry name" value="3HC_DH_C"/>
</dbReference>
<dbReference type="InterPro" id="IPR029045">
    <property type="entry name" value="ClpP/crotonase-like_dom_sf"/>
</dbReference>
<dbReference type="EMBL" id="JADEXG010000029">
    <property type="protein sequence ID" value="MBE9078252.1"/>
    <property type="molecule type" value="Genomic_DNA"/>
</dbReference>
<protein>
    <submittedName>
        <fullName evidence="11">Enoyl-CoA hydratase/isomerase family protein</fullName>
    </submittedName>
</protein>
<evidence type="ECO:0000256" key="8">
    <source>
        <dbReference type="ARBA" id="ARBA00049556"/>
    </source>
</evidence>
<evidence type="ECO:0000259" key="10">
    <source>
        <dbReference type="Pfam" id="PF02737"/>
    </source>
</evidence>
<comment type="catalytic activity">
    <reaction evidence="8">
        <text>a (3S)-3-hydroxyacyl-CoA + NAD(+) = a 3-oxoacyl-CoA + NADH + H(+)</text>
        <dbReference type="Rhea" id="RHEA:22432"/>
        <dbReference type="ChEBI" id="CHEBI:15378"/>
        <dbReference type="ChEBI" id="CHEBI:57318"/>
        <dbReference type="ChEBI" id="CHEBI:57540"/>
        <dbReference type="ChEBI" id="CHEBI:57945"/>
        <dbReference type="ChEBI" id="CHEBI:90726"/>
        <dbReference type="EC" id="1.1.1.35"/>
    </reaction>
</comment>
<dbReference type="InterPro" id="IPR036291">
    <property type="entry name" value="NAD(P)-bd_dom_sf"/>
</dbReference>
<evidence type="ECO:0000313" key="11">
    <source>
        <dbReference type="EMBL" id="MBE9078252.1"/>
    </source>
</evidence>
<dbReference type="Pfam" id="PF00725">
    <property type="entry name" value="3HCDH"/>
    <property type="match status" value="2"/>
</dbReference>
<keyword evidence="6" id="KW-0520">NAD</keyword>
<feature type="domain" description="3-hydroxyacyl-CoA dehydrogenase C-terminal" evidence="9">
    <location>
        <begin position="361"/>
        <end position="405"/>
    </location>
</feature>
<dbReference type="InterPro" id="IPR006176">
    <property type="entry name" value="3-OHacyl-CoA_DH_NAD-bd"/>
</dbReference>
<gene>
    <name evidence="11" type="ORF">IQ241_13275</name>
</gene>
<evidence type="ECO:0000256" key="4">
    <source>
        <dbReference type="ARBA" id="ARBA00022963"/>
    </source>
</evidence>
<comment type="pathway">
    <text evidence="1">Lipid metabolism; fatty acid beta-oxidation.</text>
</comment>
<dbReference type="SUPFAM" id="SSF51735">
    <property type="entry name" value="NAD(P)-binding Rossmann-fold domains"/>
    <property type="match status" value="1"/>
</dbReference>
<evidence type="ECO:0000256" key="5">
    <source>
        <dbReference type="ARBA" id="ARBA00023002"/>
    </source>
</evidence>
<dbReference type="GO" id="GO:0006635">
    <property type="term" value="P:fatty acid beta-oxidation"/>
    <property type="evidence" value="ECO:0007669"/>
    <property type="project" value="UniProtKB-UniPathway"/>
</dbReference>
<dbReference type="RefSeq" id="WP_193907914.1">
    <property type="nucleotide sequence ID" value="NZ_JADEXG010000029.1"/>
</dbReference>
<dbReference type="Pfam" id="PF00378">
    <property type="entry name" value="ECH_1"/>
    <property type="match status" value="1"/>
</dbReference>
<keyword evidence="5" id="KW-0560">Oxidoreductase</keyword>
<organism evidence="11 12">
    <name type="scientific">Vasconcelosia minhoensis LEGE 07310</name>
    <dbReference type="NCBI Taxonomy" id="915328"/>
    <lineage>
        <taxon>Bacteria</taxon>
        <taxon>Bacillati</taxon>
        <taxon>Cyanobacteriota</taxon>
        <taxon>Cyanophyceae</taxon>
        <taxon>Nodosilineales</taxon>
        <taxon>Cymatolegaceae</taxon>
        <taxon>Vasconcelosia</taxon>
        <taxon>Vasconcelosia minhoensis</taxon>
    </lineage>
</organism>
<name>A0A8J7AY27_9CYAN</name>
<comment type="similarity">
    <text evidence="2">Belongs to the 3-hydroxyacyl-CoA dehydrogenase family.</text>
</comment>
<evidence type="ECO:0000256" key="3">
    <source>
        <dbReference type="ARBA" id="ARBA00022832"/>
    </source>
</evidence>
<evidence type="ECO:0000313" key="12">
    <source>
        <dbReference type="Proteomes" id="UP000636505"/>
    </source>
</evidence>
<dbReference type="UniPathway" id="UPA00659"/>
<keyword evidence="12" id="KW-1185">Reference proteome</keyword>
<keyword evidence="7" id="KW-0443">Lipid metabolism</keyword>
<dbReference type="InterPro" id="IPR001753">
    <property type="entry name" value="Enoyl-CoA_hydra/iso"/>
</dbReference>
<feature type="domain" description="3-hydroxyacyl-CoA dehydrogenase C-terminal" evidence="9">
    <location>
        <begin position="198"/>
        <end position="296"/>
    </location>
</feature>
<keyword evidence="3" id="KW-0276">Fatty acid metabolism</keyword>
<comment type="caution">
    <text evidence="11">The sequence shown here is derived from an EMBL/GenBank/DDBJ whole genome shotgun (WGS) entry which is preliminary data.</text>
</comment>
<proteinExistence type="inferred from homology"/>
<dbReference type="SUPFAM" id="SSF52096">
    <property type="entry name" value="ClpP/crotonase"/>
    <property type="match status" value="1"/>
</dbReference>
<dbReference type="AlphaFoldDB" id="A0A8J7AY27"/>
<dbReference type="InterPro" id="IPR008927">
    <property type="entry name" value="6-PGluconate_DH-like_C_sf"/>
</dbReference>
<sequence>MFKPFRTAAVLGAGVMGSQIAAHLANAGLRVHLLDLPAGVDRAGQGDRNALVAKAFAKARKLSPPIFFSDREIHRIQLGNFEDHFYRLGEVDWVIEAVTENLEIKRQLMARLEGVVKADAVISSNTSGLPIQQIAAGCTEHFRQRFLGTHFFNPPRYLKLLELIPTADTESTGLERMAWFGREYLGKGVVVAKDTPNFIANRIGLFVTFSGMQALTQGYSIEEIDTITGTLVGRPKSATFRTADLVGLDTLQAVAKHLHQAVPEDEQRDRLAVPPLLSKLVETGAVGAKVGRGFYQKVKGEILSVNPESLAYEPAKPLRLEGLTEITQQPLADRLRSLYQLPGRAGDLFRQITWAMLSYSACRLPEIADRPLDIDQAMRWGFGWQLGPFEIWDVLGVQRVLNDLQAQQLPVPAWVEKVAAQAGSFYQEGSSDGLLTAQTVVGPAGSHAVQKPAKELSVAALQTSPSRILWQNAESAWLDMGEGVTLFEFRSKGNTLSNEVMQGLEEILNRLETDASHGLVIGNDGDHFCGGANLVEMGQMAQTADWDAIAHLISHFQSLLQRIHHFHKPVVAAVRGRALGGGCELVMACPQVVAAAESYIGLVELGVGLIPGAGGIMRMVERSADRAASNAPSHIQPFINQTFQTIALGKVSTSAEEAQQLGYLLPTARMVMNGDQRLYVAKEEVLRLARQGYRPWPERHDIWVLGQPGRATLEHMAYVLQQGGFASEYDRFLASRLAYVMTGGELTAPARVSADYLLQLERENFVPLLENPKTQARMAHLLKYKKPLRN</sequence>
<evidence type="ECO:0000256" key="6">
    <source>
        <dbReference type="ARBA" id="ARBA00023027"/>
    </source>
</evidence>
<dbReference type="Proteomes" id="UP000636505">
    <property type="component" value="Unassembled WGS sequence"/>
</dbReference>
<accession>A0A8J7AY27</accession>
<evidence type="ECO:0000256" key="1">
    <source>
        <dbReference type="ARBA" id="ARBA00005005"/>
    </source>
</evidence>
<evidence type="ECO:0000256" key="2">
    <source>
        <dbReference type="ARBA" id="ARBA00009463"/>
    </source>
</evidence>
<reference evidence="11" key="1">
    <citation type="submission" date="2020-10" db="EMBL/GenBank/DDBJ databases">
        <authorList>
            <person name="Castelo-Branco R."/>
            <person name="Eusebio N."/>
            <person name="Adriana R."/>
            <person name="Vieira A."/>
            <person name="Brugerolle De Fraissinette N."/>
            <person name="Rezende De Castro R."/>
            <person name="Schneider M.P."/>
            <person name="Vasconcelos V."/>
            <person name="Leao P.N."/>
        </authorList>
    </citation>
    <scope>NUCLEOTIDE SEQUENCE</scope>
    <source>
        <strain evidence="11">LEGE 07310</strain>
    </source>
</reference>
<dbReference type="CDD" id="cd06558">
    <property type="entry name" value="crotonase-like"/>
    <property type="match status" value="1"/>
</dbReference>
<dbReference type="PANTHER" id="PTHR48075:SF7">
    <property type="entry name" value="3-HYDROXYACYL-COA DEHYDROGENASE-RELATED"/>
    <property type="match status" value="1"/>
</dbReference>
<dbReference type="Gene3D" id="3.90.226.10">
    <property type="entry name" value="2-enoyl-CoA Hydratase, Chain A, domain 1"/>
    <property type="match status" value="1"/>
</dbReference>
<dbReference type="SUPFAM" id="SSF48179">
    <property type="entry name" value="6-phosphogluconate dehydrogenase C-terminal domain-like"/>
    <property type="match status" value="2"/>
</dbReference>
<dbReference type="GO" id="GO:0070403">
    <property type="term" value="F:NAD+ binding"/>
    <property type="evidence" value="ECO:0007669"/>
    <property type="project" value="InterPro"/>
</dbReference>
<feature type="domain" description="3-hydroxyacyl-CoA dehydrogenase NAD binding" evidence="10">
    <location>
        <begin position="8"/>
        <end position="195"/>
    </location>
</feature>
<dbReference type="Gene3D" id="1.10.1040.50">
    <property type="match status" value="1"/>
</dbReference>
<dbReference type="Gene3D" id="3.40.50.720">
    <property type="entry name" value="NAD(P)-binding Rossmann-like Domain"/>
    <property type="match status" value="1"/>
</dbReference>
<dbReference type="GO" id="GO:0003857">
    <property type="term" value="F:(3S)-3-hydroxyacyl-CoA dehydrogenase (NAD+) activity"/>
    <property type="evidence" value="ECO:0007669"/>
    <property type="project" value="UniProtKB-EC"/>
</dbReference>
<dbReference type="PANTHER" id="PTHR48075">
    <property type="entry name" value="3-HYDROXYACYL-COA DEHYDROGENASE FAMILY PROTEIN"/>
    <property type="match status" value="1"/>
</dbReference>